<protein>
    <submittedName>
        <fullName evidence="2">Uncharacterized protein</fullName>
    </submittedName>
</protein>
<dbReference type="EMBL" id="CP036272">
    <property type="protein sequence ID" value="QDT58980.1"/>
    <property type="molecule type" value="Genomic_DNA"/>
</dbReference>
<feature type="region of interest" description="Disordered" evidence="1">
    <location>
        <begin position="218"/>
        <end position="241"/>
    </location>
</feature>
<feature type="region of interest" description="Disordered" evidence="1">
    <location>
        <begin position="124"/>
        <end position="151"/>
    </location>
</feature>
<reference evidence="2 3" key="1">
    <citation type="submission" date="2019-02" db="EMBL/GenBank/DDBJ databases">
        <title>Deep-cultivation of Planctomycetes and their phenomic and genomic characterization uncovers novel biology.</title>
        <authorList>
            <person name="Wiegand S."/>
            <person name="Jogler M."/>
            <person name="Boedeker C."/>
            <person name="Pinto D."/>
            <person name="Vollmers J."/>
            <person name="Rivas-Marin E."/>
            <person name="Kohn T."/>
            <person name="Peeters S.H."/>
            <person name="Heuer A."/>
            <person name="Rast P."/>
            <person name="Oberbeckmann S."/>
            <person name="Bunk B."/>
            <person name="Jeske O."/>
            <person name="Meyerdierks A."/>
            <person name="Storesund J.E."/>
            <person name="Kallscheuer N."/>
            <person name="Luecker S."/>
            <person name="Lage O.M."/>
            <person name="Pohl T."/>
            <person name="Merkel B.J."/>
            <person name="Hornburger P."/>
            <person name="Mueller R.-W."/>
            <person name="Bruemmer F."/>
            <person name="Labrenz M."/>
            <person name="Spormann A.M."/>
            <person name="Op den Camp H."/>
            <person name="Overmann J."/>
            <person name="Amann R."/>
            <person name="Jetten M.S.M."/>
            <person name="Mascher T."/>
            <person name="Medema M.H."/>
            <person name="Devos D.P."/>
            <person name="Kaster A.-K."/>
            <person name="Ovreas L."/>
            <person name="Rohde M."/>
            <person name="Galperin M.Y."/>
            <person name="Jogler C."/>
        </authorList>
    </citation>
    <scope>NUCLEOTIDE SEQUENCE [LARGE SCALE GENOMIC DNA]</scope>
    <source>
        <strain evidence="2 3">SV_7m_r</strain>
    </source>
</reference>
<organism evidence="2 3">
    <name type="scientific">Stieleria bergensis</name>
    <dbReference type="NCBI Taxonomy" id="2528025"/>
    <lineage>
        <taxon>Bacteria</taxon>
        <taxon>Pseudomonadati</taxon>
        <taxon>Planctomycetota</taxon>
        <taxon>Planctomycetia</taxon>
        <taxon>Pirellulales</taxon>
        <taxon>Pirellulaceae</taxon>
        <taxon>Stieleria</taxon>
    </lineage>
</organism>
<name>A0A517SS78_9BACT</name>
<dbReference type="Proteomes" id="UP000315003">
    <property type="component" value="Chromosome"/>
</dbReference>
<evidence type="ECO:0000313" key="3">
    <source>
        <dbReference type="Proteomes" id="UP000315003"/>
    </source>
</evidence>
<sequence length="449" mass="46186">MRRCAREGCSGFIGSSSKTLCVQAMKSNIIRSSQLATLTALATLAALPAGAQSPQQLPLGTPVGLPVYVPLQNSLPVRPEVAARLRPVNAGNLWSQGSNTNAPAAAPAVTKISRAVYLEPSGVAPELSDAESNRTVRPNTSQQMSLKPPSNQANIVSEGTGNGFADHQNTVKPVVGLSTPWAATDRQVALVSDTPVTSNIPTVQRTVYFQDPISVPDPGTFAPAPGSLPSNSNLPAAGGSMALPPGLSGGASAPAVGLPPAGGSSIPGTTLPPASMIDNLPSGGGAAGSLGGASTTLPAPLPSQPLPSQTFPSQPLPSQTYPSPPTTDYSQIEQPAISPHANMDNCRLITGATPHPSTHTFYGVCQPVVPSNCTTPVAPPPRGFNSPVQVLPPRTPLVTQPGQVQAPARALVSFGQERNVVQVGQGLWGQPVAYVPKQGIRNWFRYIFP</sequence>
<accession>A0A517SS78</accession>
<keyword evidence="3" id="KW-1185">Reference proteome</keyword>
<feature type="compositionally biased region" description="Low complexity" evidence="1">
    <location>
        <begin position="306"/>
        <end position="320"/>
    </location>
</feature>
<proteinExistence type="predicted"/>
<feature type="region of interest" description="Disordered" evidence="1">
    <location>
        <begin position="254"/>
        <end position="328"/>
    </location>
</feature>
<feature type="compositionally biased region" description="Gly residues" evidence="1">
    <location>
        <begin position="282"/>
        <end position="291"/>
    </location>
</feature>
<evidence type="ECO:0000256" key="1">
    <source>
        <dbReference type="SAM" id="MobiDB-lite"/>
    </source>
</evidence>
<feature type="compositionally biased region" description="Polar residues" evidence="1">
    <location>
        <begin position="133"/>
        <end position="151"/>
    </location>
</feature>
<evidence type="ECO:0000313" key="2">
    <source>
        <dbReference type="EMBL" id="QDT58980.1"/>
    </source>
</evidence>
<dbReference type="AlphaFoldDB" id="A0A517SS78"/>
<gene>
    <name evidence="2" type="ORF">SV7mr_14840</name>
</gene>